<keyword evidence="3" id="KW-0238">DNA-binding</keyword>
<reference evidence="5" key="1">
    <citation type="submission" date="2021-04" db="EMBL/GenBank/DDBJ databases">
        <title>Saccharothrix algeriensis WGS.</title>
        <authorList>
            <person name="Stuskova K."/>
            <person name="Hakalova E."/>
            <person name="Tebbal A.B."/>
            <person name="Eichmeier A."/>
        </authorList>
    </citation>
    <scope>NUCLEOTIDE SEQUENCE</scope>
    <source>
        <strain evidence="5">NRRL B-24137</strain>
    </source>
</reference>
<keyword evidence="5" id="KW-0255">Endonuclease</keyword>
<feature type="non-terminal residue" evidence="5">
    <location>
        <position position="1"/>
    </location>
</feature>
<evidence type="ECO:0000256" key="1">
    <source>
        <dbReference type="ARBA" id="ARBA00010923"/>
    </source>
</evidence>
<keyword evidence="2" id="KW-0680">Restriction system</keyword>
<dbReference type="InterPro" id="IPR000055">
    <property type="entry name" value="Restrct_endonuc_typeI_TRD"/>
</dbReference>
<dbReference type="Pfam" id="PF01420">
    <property type="entry name" value="Methylase_S"/>
    <property type="match status" value="1"/>
</dbReference>
<dbReference type="AlphaFoldDB" id="A0A8T8I6A8"/>
<dbReference type="Proteomes" id="UP000671828">
    <property type="component" value="Chromosome"/>
</dbReference>
<dbReference type="GO" id="GO:0004519">
    <property type="term" value="F:endonuclease activity"/>
    <property type="evidence" value="ECO:0007669"/>
    <property type="project" value="UniProtKB-KW"/>
</dbReference>
<name>A0A8T8I6A8_9PSEU</name>
<dbReference type="SUPFAM" id="SSF116734">
    <property type="entry name" value="DNA methylase specificity domain"/>
    <property type="match status" value="1"/>
</dbReference>
<accession>A0A8T8I6A8</accession>
<dbReference type="GO" id="GO:0003677">
    <property type="term" value="F:DNA binding"/>
    <property type="evidence" value="ECO:0007669"/>
    <property type="project" value="UniProtKB-KW"/>
</dbReference>
<keyword evidence="5" id="KW-0378">Hydrolase</keyword>
<gene>
    <name evidence="5" type="ORF">J7S33_24135</name>
</gene>
<organism evidence="5 6">
    <name type="scientific">Saccharothrix algeriensis</name>
    <dbReference type="NCBI Taxonomy" id="173560"/>
    <lineage>
        <taxon>Bacteria</taxon>
        <taxon>Bacillati</taxon>
        <taxon>Actinomycetota</taxon>
        <taxon>Actinomycetes</taxon>
        <taxon>Pseudonocardiales</taxon>
        <taxon>Pseudonocardiaceae</taxon>
        <taxon>Saccharothrix</taxon>
    </lineage>
</organism>
<dbReference type="EMBL" id="CP072788">
    <property type="protein sequence ID" value="QTR06365.1"/>
    <property type="molecule type" value="Genomic_DNA"/>
</dbReference>
<keyword evidence="5" id="KW-0540">Nuclease</keyword>
<evidence type="ECO:0000256" key="3">
    <source>
        <dbReference type="ARBA" id="ARBA00023125"/>
    </source>
</evidence>
<dbReference type="InterPro" id="IPR044946">
    <property type="entry name" value="Restrct_endonuc_typeI_TRD_sf"/>
</dbReference>
<evidence type="ECO:0000313" key="5">
    <source>
        <dbReference type="EMBL" id="QTR06365.1"/>
    </source>
</evidence>
<feature type="non-terminal residue" evidence="5">
    <location>
        <position position="50"/>
    </location>
</feature>
<evidence type="ECO:0000313" key="6">
    <source>
        <dbReference type="Proteomes" id="UP000671828"/>
    </source>
</evidence>
<feature type="domain" description="Type I restriction modification DNA specificity" evidence="4">
    <location>
        <begin position="13"/>
        <end position="49"/>
    </location>
</feature>
<protein>
    <submittedName>
        <fullName evidence="5">Restriction endonuclease subunit S</fullName>
        <ecNumber evidence="5">3.1.21.-</ecNumber>
    </submittedName>
</protein>
<sequence length="50" mass="5541">ASSRKSQTDMADYLNLSDIRSLSITVPDRRQQHAIVDILGALDDKIAVNE</sequence>
<evidence type="ECO:0000256" key="2">
    <source>
        <dbReference type="ARBA" id="ARBA00022747"/>
    </source>
</evidence>
<dbReference type="Gene3D" id="3.90.220.20">
    <property type="entry name" value="DNA methylase specificity domains"/>
    <property type="match status" value="1"/>
</dbReference>
<comment type="similarity">
    <text evidence="1">Belongs to the type-I restriction system S methylase family.</text>
</comment>
<dbReference type="EC" id="3.1.21.-" evidence="5"/>
<evidence type="ECO:0000259" key="4">
    <source>
        <dbReference type="Pfam" id="PF01420"/>
    </source>
</evidence>
<dbReference type="GO" id="GO:0009307">
    <property type="term" value="P:DNA restriction-modification system"/>
    <property type="evidence" value="ECO:0007669"/>
    <property type="project" value="UniProtKB-KW"/>
</dbReference>
<dbReference type="GO" id="GO:0016787">
    <property type="term" value="F:hydrolase activity"/>
    <property type="evidence" value="ECO:0007669"/>
    <property type="project" value="UniProtKB-KW"/>
</dbReference>
<proteinExistence type="inferred from homology"/>